<organism evidence="2 3">
    <name type="scientific">Autumnicola edwardsiae</name>
    <dbReference type="NCBI Taxonomy" id="3075594"/>
    <lineage>
        <taxon>Bacteria</taxon>
        <taxon>Pseudomonadati</taxon>
        <taxon>Bacteroidota</taxon>
        <taxon>Flavobacteriia</taxon>
        <taxon>Flavobacteriales</taxon>
        <taxon>Flavobacteriaceae</taxon>
        <taxon>Autumnicola</taxon>
    </lineage>
</organism>
<evidence type="ECO:0000256" key="1">
    <source>
        <dbReference type="SAM" id="MobiDB-lite"/>
    </source>
</evidence>
<comment type="caution">
    <text evidence="2">The sequence shown here is derived from an EMBL/GenBank/DDBJ whole genome shotgun (WGS) entry which is preliminary data.</text>
</comment>
<evidence type="ECO:0000313" key="2">
    <source>
        <dbReference type="EMBL" id="MDT0651812.1"/>
    </source>
</evidence>
<feature type="non-terminal residue" evidence="2">
    <location>
        <position position="1"/>
    </location>
</feature>
<protein>
    <submittedName>
        <fullName evidence="2">Uncharacterized protein</fullName>
    </submittedName>
</protein>
<dbReference type="RefSeq" id="WP_311485915.1">
    <property type="nucleotide sequence ID" value="NZ_JAVRHP010000194.1"/>
</dbReference>
<feature type="region of interest" description="Disordered" evidence="1">
    <location>
        <begin position="1"/>
        <end position="29"/>
    </location>
</feature>
<name>A0ABU3CZL2_9FLAO</name>
<gene>
    <name evidence="2" type="ORF">RM529_16835</name>
</gene>
<sequence>ATEKNKIEASKGGRLLKRDTSQPEIGNPMRELTGMVSNRLPSSASLRLKEDLIVGIREAQVEKQTPAKKK</sequence>
<dbReference type="EMBL" id="JAVRHP010000194">
    <property type="protein sequence ID" value="MDT0651812.1"/>
    <property type="molecule type" value="Genomic_DNA"/>
</dbReference>
<keyword evidence="3" id="KW-1185">Reference proteome</keyword>
<accession>A0ABU3CZL2</accession>
<evidence type="ECO:0000313" key="3">
    <source>
        <dbReference type="Proteomes" id="UP001248819"/>
    </source>
</evidence>
<proteinExistence type="predicted"/>
<dbReference type="Proteomes" id="UP001248819">
    <property type="component" value="Unassembled WGS sequence"/>
</dbReference>
<reference evidence="2 3" key="1">
    <citation type="submission" date="2023-09" db="EMBL/GenBank/DDBJ databases">
        <authorList>
            <person name="Rey-Velasco X."/>
        </authorList>
    </citation>
    <scope>NUCLEOTIDE SEQUENCE [LARGE SCALE GENOMIC DNA]</scope>
    <source>
        <strain evidence="2 3">F297</strain>
    </source>
</reference>
<feature type="compositionally biased region" description="Basic and acidic residues" evidence="1">
    <location>
        <begin position="1"/>
        <end position="21"/>
    </location>
</feature>